<comment type="caution">
    <text evidence="1">The sequence shown here is derived from an EMBL/GenBank/DDBJ whole genome shotgun (WGS) entry which is preliminary data.</text>
</comment>
<protein>
    <submittedName>
        <fullName evidence="1">Uncharacterized protein</fullName>
    </submittedName>
</protein>
<organism evidence="1 2">
    <name type="scientific">Euphydryas editha</name>
    <name type="common">Edith's checkerspot</name>
    <dbReference type="NCBI Taxonomy" id="104508"/>
    <lineage>
        <taxon>Eukaryota</taxon>
        <taxon>Metazoa</taxon>
        <taxon>Ecdysozoa</taxon>
        <taxon>Arthropoda</taxon>
        <taxon>Hexapoda</taxon>
        <taxon>Insecta</taxon>
        <taxon>Pterygota</taxon>
        <taxon>Neoptera</taxon>
        <taxon>Endopterygota</taxon>
        <taxon>Lepidoptera</taxon>
        <taxon>Glossata</taxon>
        <taxon>Ditrysia</taxon>
        <taxon>Papilionoidea</taxon>
        <taxon>Nymphalidae</taxon>
        <taxon>Nymphalinae</taxon>
        <taxon>Euphydryas</taxon>
    </lineage>
</organism>
<dbReference type="Proteomes" id="UP001153954">
    <property type="component" value="Unassembled WGS sequence"/>
</dbReference>
<evidence type="ECO:0000313" key="2">
    <source>
        <dbReference type="Proteomes" id="UP001153954"/>
    </source>
</evidence>
<dbReference type="AlphaFoldDB" id="A0AAU9U0X9"/>
<sequence length="129" mass="14688">MEPGPSDVPLPEPIVVIPIPNEMLRLIPYFGGDKRHLNIFLRNVVPIQVGQRQTKVPLKNVKRPPQGMKHLPIVKPCQPLADADQFLCADHNLAPYPEPTCLEQLIAFRDNITYCKQHQINIEDVRVNK</sequence>
<gene>
    <name evidence="1" type="ORF">EEDITHA_LOCUS7292</name>
</gene>
<dbReference type="EMBL" id="CAKOGL010000010">
    <property type="protein sequence ID" value="CAH2091425.1"/>
    <property type="molecule type" value="Genomic_DNA"/>
</dbReference>
<keyword evidence="2" id="KW-1185">Reference proteome</keyword>
<reference evidence="1" key="1">
    <citation type="submission" date="2022-03" db="EMBL/GenBank/DDBJ databases">
        <authorList>
            <person name="Tunstrom K."/>
        </authorList>
    </citation>
    <scope>NUCLEOTIDE SEQUENCE</scope>
</reference>
<name>A0AAU9U0X9_EUPED</name>
<evidence type="ECO:0000313" key="1">
    <source>
        <dbReference type="EMBL" id="CAH2091425.1"/>
    </source>
</evidence>
<proteinExistence type="predicted"/>
<accession>A0AAU9U0X9</accession>